<keyword evidence="3" id="KW-1185">Reference proteome</keyword>
<dbReference type="Proteomes" id="UP000011087">
    <property type="component" value="Unassembled WGS sequence"/>
</dbReference>
<evidence type="ECO:0000313" key="3">
    <source>
        <dbReference type="Proteomes" id="UP000011087"/>
    </source>
</evidence>
<evidence type="ECO:0000313" key="1">
    <source>
        <dbReference type="EMBL" id="EKX31897.1"/>
    </source>
</evidence>
<protein>
    <submittedName>
        <fullName evidence="1 2">Uncharacterized protein</fullName>
    </submittedName>
</protein>
<evidence type="ECO:0000313" key="2">
    <source>
        <dbReference type="EnsemblProtists" id="EKX31897"/>
    </source>
</evidence>
<dbReference type="EnsemblProtists" id="EKX31897">
    <property type="protein sequence ID" value="EKX31897"/>
    <property type="gene ID" value="GUITHDRAFT_156466"/>
</dbReference>
<organism evidence="1">
    <name type="scientific">Guillardia theta (strain CCMP2712)</name>
    <name type="common">Cryptophyte</name>
    <dbReference type="NCBI Taxonomy" id="905079"/>
    <lineage>
        <taxon>Eukaryota</taxon>
        <taxon>Cryptophyceae</taxon>
        <taxon>Pyrenomonadales</taxon>
        <taxon>Geminigeraceae</taxon>
        <taxon>Guillardia</taxon>
    </lineage>
</organism>
<dbReference type="HOGENOM" id="CLU_2502685_0_0_1"/>
<dbReference type="GeneID" id="17288620"/>
<accession>L1I753</accession>
<name>L1I753_GUITC</name>
<reference evidence="2" key="3">
    <citation type="submission" date="2016-03" db="UniProtKB">
        <authorList>
            <consortium name="EnsemblProtists"/>
        </authorList>
    </citation>
    <scope>IDENTIFICATION</scope>
</reference>
<dbReference type="RefSeq" id="XP_005818877.1">
    <property type="nucleotide sequence ID" value="XM_005818820.1"/>
</dbReference>
<dbReference type="AlphaFoldDB" id="L1I753"/>
<reference evidence="1 3" key="1">
    <citation type="journal article" date="2012" name="Nature">
        <title>Algal genomes reveal evolutionary mosaicism and the fate of nucleomorphs.</title>
        <authorList>
            <consortium name="DOE Joint Genome Institute"/>
            <person name="Curtis B.A."/>
            <person name="Tanifuji G."/>
            <person name="Burki F."/>
            <person name="Gruber A."/>
            <person name="Irimia M."/>
            <person name="Maruyama S."/>
            <person name="Arias M.C."/>
            <person name="Ball S.G."/>
            <person name="Gile G.H."/>
            <person name="Hirakawa Y."/>
            <person name="Hopkins J.F."/>
            <person name="Kuo A."/>
            <person name="Rensing S.A."/>
            <person name="Schmutz J."/>
            <person name="Symeonidi A."/>
            <person name="Elias M."/>
            <person name="Eveleigh R.J."/>
            <person name="Herman E.K."/>
            <person name="Klute M.J."/>
            <person name="Nakayama T."/>
            <person name="Obornik M."/>
            <person name="Reyes-Prieto A."/>
            <person name="Armbrust E.V."/>
            <person name="Aves S.J."/>
            <person name="Beiko R.G."/>
            <person name="Coutinho P."/>
            <person name="Dacks J.B."/>
            <person name="Durnford D.G."/>
            <person name="Fast N.M."/>
            <person name="Green B.R."/>
            <person name="Grisdale C.J."/>
            <person name="Hempel F."/>
            <person name="Henrissat B."/>
            <person name="Hoppner M.P."/>
            <person name="Ishida K."/>
            <person name="Kim E."/>
            <person name="Koreny L."/>
            <person name="Kroth P.G."/>
            <person name="Liu Y."/>
            <person name="Malik S.B."/>
            <person name="Maier U.G."/>
            <person name="McRose D."/>
            <person name="Mock T."/>
            <person name="Neilson J.A."/>
            <person name="Onodera N.T."/>
            <person name="Poole A.M."/>
            <person name="Pritham E.J."/>
            <person name="Richards T.A."/>
            <person name="Rocap G."/>
            <person name="Roy S.W."/>
            <person name="Sarai C."/>
            <person name="Schaack S."/>
            <person name="Shirato S."/>
            <person name="Slamovits C.H."/>
            <person name="Spencer D.F."/>
            <person name="Suzuki S."/>
            <person name="Worden A.Z."/>
            <person name="Zauner S."/>
            <person name="Barry K."/>
            <person name="Bell C."/>
            <person name="Bharti A.K."/>
            <person name="Crow J.A."/>
            <person name="Grimwood J."/>
            <person name="Kramer R."/>
            <person name="Lindquist E."/>
            <person name="Lucas S."/>
            <person name="Salamov A."/>
            <person name="McFadden G.I."/>
            <person name="Lane C.E."/>
            <person name="Keeling P.J."/>
            <person name="Gray M.W."/>
            <person name="Grigoriev I.V."/>
            <person name="Archibald J.M."/>
        </authorList>
    </citation>
    <scope>NUCLEOTIDE SEQUENCE</scope>
    <source>
        <strain evidence="1 3">CCMP2712</strain>
    </source>
</reference>
<dbReference type="EMBL" id="JH993227">
    <property type="protein sequence ID" value="EKX31897.1"/>
    <property type="molecule type" value="Genomic_DNA"/>
</dbReference>
<proteinExistence type="predicted"/>
<dbReference type="PaxDb" id="55529-EKX31897"/>
<reference evidence="3" key="2">
    <citation type="submission" date="2012-11" db="EMBL/GenBank/DDBJ databases">
        <authorList>
            <person name="Kuo A."/>
            <person name="Curtis B.A."/>
            <person name="Tanifuji G."/>
            <person name="Burki F."/>
            <person name="Gruber A."/>
            <person name="Irimia M."/>
            <person name="Maruyama S."/>
            <person name="Arias M.C."/>
            <person name="Ball S.G."/>
            <person name="Gile G.H."/>
            <person name="Hirakawa Y."/>
            <person name="Hopkins J.F."/>
            <person name="Rensing S.A."/>
            <person name="Schmutz J."/>
            <person name="Symeonidi A."/>
            <person name="Elias M."/>
            <person name="Eveleigh R.J."/>
            <person name="Herman E.K."/>
            <person name="Klute M.J."/>
            <person name="Nakayama T."/>
            <person name="Obornik M."/>
            <person name="Reyes-Prieto A."/>
            <person name="Armbrust E.V."/>
            <person name="Aves S.J."/>
            <person name="Beiko R.G."/>
            <person name="Coutinho P."/>
            <person name="Dacks J.B."/>
            <person name="Durnford D.G."/>
            <person name="Fast N.M."/>
            <person name="Green B.R."/>
            <person name="Grisdale C."/>
            <person name="Hempe F."/>
            <person name="Henrissat B."/>
            <person name="Hoppner M.P."/>
            <person name="Ishida K.-I."/>
            <person name="Kim E."/>
            <person name="Koreny L."/>
            <person name="Kroth P.G."/>
            <person name="Liu Y."/>
            <person name="Malik S.-B."/>
            <person name="Maier U.G."/>
            <person name="McRose D."/>
            <person name="Mock T."/>
            <person name="Neilson J.A."/>
            <person name="Onodera N.T."/>
            <person name="Poole A.M."/>
            <person name="Pritham E.J."/>
            <person name="Richards T.A."/>
            <person name="Rocap G."/>
            <person name="Roy S.W."/>
            <person name="Sarai C."/>
            <person name="Schaack S."/>
            <person name="Shirato S."/>
            <person name="Slamovits C.H."/>
            <person name="Spencer D.F."/>
            <person name="Suzuki S."/>
            <person name="Worden A.Z."/>
            <person name="Zauner S."/>
            <person name="Barry K."/>
            <person name="Bell C."/>
            <person name="Bharti A.K."/>
            <person name="Crow J.A."/>
            <person name="Grimwood J."/>
            <person name="Kramer R."/>
            <person name="Lindquist E."/>
            <person name="Lucas S."/>
            <person name="Salamov A."/>
            <person name="McFadden G.I."/>
            <person name="Lane C.E."/>
            <person name="Keeling P.J."/>
            <person name="Gray M.W."/>
            <person name="Grigoriev I.V."/>
            <person name="Archibald J.M."/>
        </authorList>
    </citation>
    <scope>NUCLEOTIDE SEQUENCE</scope>
    <source>
        <strain evidence="3">CCMP2712</strain>
    </source>
</reference>
<dbReference type="KEGG" id="gtt:GUITHDRAFT_156466"/>
<gene>
    <name evidence="1" type="ORF">GUITHDRAFT_156466</name>
</gene>
<sequence>MKASAAIRRAFHMGGNENFHRVLVKAAVVTSVIGGGILSGIEAARIGESRERCGSNSHVVTGSESLDNLTTSEVRDFNDYFMCHVW</sequence>